<organism evidence="7 8">
    <name type="scientific">Chlamydomonas incerta</name>
    <dbReference type="NCBI Taxonomy" id="51695"/>
    <lineage>
        <taxon>Eukaryota</taxon>
        <taxon>Viridiplantae</taxon>
        <taxon>Chlorophyta</taxon>
        <taxon>core chlorophytes</taxon>
        <taxon>Chlorophyceae</taxon>
        <taxon>CS clade</taxon>
        <taxon>Chlamydomonadales</taxon>
        <taxon>Chlamydomonadaceae</taxon>
        <taxon>Chlamydomonas</taxon>
    </lineage>
</organism>
<name>A0A835TBX6_CHLIN</name>
<dbReference type="PROSITE" id="PS50082">
    <property type="entry name" value="WD_REPEATS_2"/>
    <property type="match status" value="2"/>
</dbReference>
<dbReference type="InterPro" id="IPR019775">
    <property type="entry name" value="WD40_repeat_CS"/>
</dbReference>
<evidence type="ECO:0000256" key="3">
    <source>
        <dbReference type="ARBA" id="ARBA00022737"/>
    </source>
</evidence>
<dbReference type="PROSITE" id="PS50294">
    <property type="entry name" value="WD_REPEATS_REGION"/>
    <property type="match status" value="1"/>
</dbReference>
<feature type="region of interest" description="Disordered" evidence="6">
    <location>
        <begin position="167"/>
        <end position="188"/>
    </location>
</feature>
<keyword evidence="4" id="KW-0539">Nucleus</keyword>
<feature type="region of interest" description="Disordered" evidence="6">
    <location>
        <begin position="296"/>
        <end position="330"/>
    </location>
</feature>
<keyword evidence="2 5" id="KW-0853">WD repeat</keyword>
<sequence length="683" mass="69176">MNRRLLDPFQSVELPEIIEEFLDHGSAQCMAFHRRGTLLASGTKEGQVVIWDFDTRGVAAVLHGHTAPVTSVSWSRNGRQLLSGSEDASVILWDVQQGKQVTQLQLGSAVLRVSLHPRGPPAPALALAALAEGPPVLLDLAAAVAGQSQGEGGRSVVEPLPLVPEAADAAPAPAGRGRGANADAGGAGPGSAASGGLAVFSKSGDAVIGGQMRGALTVVDTATRRILDIVRLPNSARVTDLVLNRKGDLLLATCQDQRVRMFELAPAVAGRHGAAAAAAAAAATATAAGAATAAQVAGGSSNGDGGEAGSTPPLPPPPPPPQLQEPPTDAQLAEAVGNKAIKSGSLLHGESGLLRHVRDFQNAVERTPWRTAAFSADSEHVVGATAARSQLLLYIWNRPLGNMERILEGPREGVLQLAWHPLRSLLLSCAGTGRIYIWAKVHAENWSAFAPDFKELDENTEYVEREDEFDWNTPGAGGELGLPMGAVASGEGAGEGGEGAAAAAACEEVDVFGRERLHYFSSDEEEDVVDGSGGGGAAAAAARDELLYLPVVIERELAPAAGRSEGGAEGEDDGGEEDEEEAGPQGGGDGGLDGGRLAQFPRRGGGAGASNGAAAAAAAVASAAAARAVAGEELGEDEEMRDGGADEGGEEGLGGGAGGGGGGGNAGGGRKRKVQFHEGTLGR</sequence>
<evidence type="ECO:0000256" key="2">
    <source>
        <dbReference type="ARBA" id="ARBA00022574"/>
    </source>
</evidence>
<dbReference type="SUPFAM" id="SSF50978">
    <property type="entry name" value="WD40 repeat-like"/>
    <property type="match status" value="1"/>
</dbReference>
<dbReference type="InterPro" id="IPR037850">
    <property type="entry name" value="RBBP5/Swd1"/>
</dbReference>
<dbReference type="AlphaFoldDB" id="A0A835TBX6"/>
<evidence type="ECO:0000256" key="1">
    <source>
        <dbReference type="ARBA" id="ARBA00004123"/>
    </source>
</evidence>
<evidence type="ECO:0000313" key="8">
    <source>
        <dbReference type="Proteomes" id="UP000650467"/>
    </source>
</evidence>
<feature type="compositionally biased region" description="Gly residues" evidence="6">
    <location>
        <begin position="651"/>
        <end position="668"/>
    </location>
</feature>
<dbReference type="GO" id="GO:0048188">
    <property type="term" value="C:Set1C/COMPASS complex"/>
    <property type="evidence" value="ECO:0007669"/>
    <property type="project" value="InterPro"/>
</dbReference>
<dbReference type="EMBL" id="JAEHOC010000004">
    <property type="protein sequence ID" value="KAG2442313.1"/>
    <property type="molecule type" value="Genomic_DNA"/>
</dbReference>
<evidence type="ECO:0000256" key="5">
    <source>
        <dbReference type="PROSITE-ProRule" id="PRU00221"/>
    </source>
</evidence>
<feature type="compositionally biased region" description="Gly residues" evidence="6">
    <location>
        <begin position="584"/>
        <end position="594"/>
    </location>
</feature>
<proteinExistence type="predicted"/>
<evidence type="ECO:0000313" key="7">
    <source>
        <dbReference type="EMBL" id="KAG2442313.1"/>
    </source>
</evidence>
<feature type="repeat" description="WD" evidence="5">
    <location>
        <begin position="62"/>
        <end position="103"/>
    </location>
</feature>
<gene>
    <name evidence="7" type="ORF">HXX76_002399</name>
</gene>
<feature type="compositionally biased region" description="Acidic residues" evidence="6">
    <location>
        <begin position="568"/>
        <end position="582"/>
    </location>
</feature>
<comment type="subcellular location">
    <subcellularLocation>
        <location evidence="1">Nucleus</location>
    </subcellularLocation>
</comment>
<dbReference type="OrthoDB" id="196858at2759"/>
<comment type="caution">
    <text evidence="7">The sequence shown here is derived from an EMBL/GenBank/DDBJ whole genome shotgun (WGS) entry which is preliminary data.</text>
</comment>
<dbReference type="PROSITE" id="PS00678">
    <property type="entry name" value="WD_REPEATS_1"/>
    <property type="match status" value="1"/>
</dbReference>
<dbReference type="Proteomes" id="UP000650467">
    <property type="component" value="Unassembled WGS sequence"/>
</dbReference>
<dbReference type="InterPro" id="IPR036322">
    <property type="entry name" value="WD40_repeat_dom_sf"/>
</dbReference>
<feature type="compositionally biased region" description="Acidic residues" evidence="6">
    <location>
        <begin position="633"/>
        <end position="650"/>
    </location>
</feature>
<feature type="compositionally biased region" description="Pro residues" evidence="6">
    <location>
        <begin position="312"/>
        <end position="324"/>
    </location>
</feature>
<dbReference type="Pfam" id="PF00400">
    <property type="entry name" value="WD40"/>
    <property type="match status" value="3"/>
</dbReference>
<feature type="repeat" description="WD" evidence="5">
    <location>
        <begin position="30"/>
        <end position="61"/>
    </location>
</feature>
<dbReference type="PANTHER" id="PTHR44040:SF1">
    <property type="entry name" value="RETINOBLASTOMA-BINDING PROTEIN 5"/>
    <property type="match status" value="1"/>
</dbReference>
<dbReference type="InterPro" id="IPR001680">
    <property type="entry name" value="WD40_rpt"/>
</dbReference>
<feature type="compositionally biased region" description="Low complexity" evidence="6">
    <location>
        <begin position="610"/>
        <end position="631"/>
    </location>
</feature>
<dbReference type="Gene3D" id="2.130.10.10">
    <property type="entry name" value="YVTN repeat-like/Quinoprotein amine dehydrogenase"/>
    <property type="match status" value="2"/>
</dbReference>
<accession>A0A835TBX6</accession>
<reference evidence="7" key="1">
    <citation type="journal article" date="2020" name="bioRxiv">
        <title>Comparative genomics of Chlamydomonas.</title>
        <authorList>
            <person name="Craig R.J."/>
            <person name="Hasan A.R."/>
            <person name="Ness R.W."/>
            <person name="Keightley P.D."/>
        </authorList>
    </citation>
    <scope>NUCLEOTIDE SEQUENCE</scope>
    <source>
        <strain evidence="7">SAG 7.73</strain>
    </source>
</reference>
<dbReference type="PANTHER" id="PTHR44040">
    <property type="entry name" value="RETINOBLASTOMA-BINDING PROTEIN 5"/>
    <property type="match status" value="1"/>
</dbReference>
<dbReference type="InterPro" id="IPR015943">
    <property type="entry name" value="WD40/YVTN_repeat-like_dom_sf"/>
</dbReference>
<dbReference type="SMART" id="SM00320">
    <property type="entry name" value="WD40"/>
    <property type="match status" value="4"/>
</dbReference>
<evidence type="ECO:0000256" key="4">
    <source>
        <dbReference type="ARBA" id="ARBA00023242"/>
    </source>
</evidence>
<feature type="region of interest" description="Disordered" evidence="6">
    <location>
        <begin position="559"/>
        <end position="683"/>
    </location>
</feature>
<keyword evidence="3" id="KW-0677">Repeat</keyword>
<keyword evidence="8" id="KW-1185">Reference proteome</keyword>
<protein>
    <submittedName>
        <fullName evidence="7">Uncharacterized protein</fullName>
    </submittedName>
</protein>
<evidence type="ECO:0000256" key="6">
    <source>
        <dbReference type="SAM" id="MobiDB-lite"/>
    </source>
</evidence>